<gene>
    <name evidence="10" type="ORF">A3E46_01165</name>
</gene>
<evidence type="ECO:0000259" key="7">
    <source>
        <dbReference type="PROSITE" id="PS50126"/>
    </source>
</evidence>
<comment type="caution">
    <text evidence="10">The sequence shown here is derived from an EMBL/GenBank/DDBJ whole genome shotgun (WGS) entry which is preliminary data.</text>
</comment>
<dbReference type="GO" id="GO:0005524">
    <property type="term" value="F:ATP binding"/>
    <property type="evidence" value="ECO:0007669"/>
    <property type="project" value="UniProtKB-KW"/>
</dbReference>
<dbReference type="InterPro" id="IPR012340">
    <property type="entry name" value="NA-bd_OB-fold"/>
</dbReference>
<dbReference type="GO" id="GO:0003723">
    <property type="term" value="F:RNA binding"/>
    <property type="evidence" value="ECO:0007669"/>
    <property type="project" value="TreeGrafter"/>
</dbReference>
<evidence type="ECO:0008006" key="12">
    <source>
        <dbReference type="Google" id="ProtNLM"/>
    </source>
</evidence>
<dbReference type="Proteomes" id="UP000178313">
    <property type="component" value="Unassembled WGS sequence"/>
</dbReference>
<dbReference type="Pfam" id="PF00271">
    <property type="entry name" value="Helicase_C"/>
    <property type="match status" value="1"/>
</dbReference>
<dbReference type="Pfam" id="PF00270">
    <property type="entry name" value="DEAD"/>
    <property type="match status" value="1"/>
</dbReference>
<dbReference type="EMBL" id="MGGZ01000021">
    <property type="protein sequence ID" value="OGM56927.1"/>
    <property type="molecule type" value="Genomic_DNA"/>
</dbReference>
<evidence type="ECO:0000256" key="4">
    <source>
        <dbReference type="ARBA" id="ARBA00022840"/>
    </source>
</evidence>
<keyword evidence="3" id="KW-0347">Helicase</keyword>
<evidence type="ECO:0000259" key="8">
    <source>
        <dbReference type="PROSITE" id="PS51192"/>
    </source>
</evidence>
<feature type="coiled-coil region" evidence="6">
    <location>
        <begin position="812"/>
        <end position="839"/>
    </location>
</feature>
<evidence type="ECO:0000256" key="6">
    <source>
        <dbReference type="SAM" id="Coils"/>
    </source>
</evidence>
<dbReference type="InterPro" id="IPR027417">
    <property type="entry name" value="P-loop_NTPase"/>
</dbReference>
<dbReference type="InterPro" id="IPR011545">
    <property type="entry name" value="DEAD/DEAH_box_helicase_dom"/>
</dbReference>
<reference evidence="10 11" key="1">
    <citation type="journal article" date="2016" name="Nat. Commun.">
        <title>Thousands of microbial genomes shed light on interconnected biogeochemical processes in an aquifer system.</title>
        <authorList>
            <person name="Anantharaman K."/>
            <person name="Brown C.T."/>
            <person name="Hug L.A."/>
            <person name="Sharon I."/>
            <person name="Castelle C.J."/>
            <person name="Probst A.J."/>
            <person name="Thomas B.C."/>
            <person name="Singh A."/>
            <person name="Wilkins M.J."/>
            <person name="Karaoz U."/>
            <person name="Brodie E.L."/>
            <person name="Williams K.H."/>
            <person name="Hubbard S.S."/>
            <person name="Banfield J.F."/>
        </authorList>
    </citation>
    <scope>NUCLEOTIDE SEQUENCE [LARGE SCALE GENOMIC DNA]</scope>
</reference>
<protein>
    <recommendedName>
        <fullName evidence="12">RNA helicase</fullName>
    </recommendedName>
</protein>
<dbReference type="InterPro" id="IPR003029">
    <property type="entry name" value="S1_domain"/>
</dbReference>
<dbReference type="Gene3D" id="3.40.50.300">
    <property type="entry name" value="P-loop containing nucleotide triphosphate hydrolases"/>
    <property type="match status" value="2"/>
</dbReference>
<evidence type="ECO:0000256" key="5">
    <source>
        <dbReference type="ARBA" id="ARBA00023187"/>
    </source>
</evidence>
<dbReference type="PROSITE" id="PS50126">
    <property type="entry name" value="S1"/>
    <property type="match status" value="2"/>
</dbReference>
<dbReference type="Gene3D" id="1.20.120.1080">
    <property type="match status" value="1"/>
</dbReference>
<evidence type="ECO:0000256" key="2">
    <source>
        <dbReference type="ARBA" id="ARBA00022801"/>
    </source>
</evidence>
<dbReference type="InterPro" id="IPR001650">
    <property type="entry name" value="Helicase_C-like"/>
</dbReference>
<dbReference type="SMART" id="SM00487">
    <property type="entry name" value="DEXDc"/>
    <property type="match status" value="1"/>
</dbReference>
<keyword evidence="4" id="KW-0067">ATP-binding</keyword>
<dbReference type="SUPFAM" id="SSF50249">
    <property type="entry name" value="Nucleic acid-binding proteins"/>
    <property type="match status" value="2"/>
</dbReference>
<dbReference type="InterPro" id="IPR014001">
    <property type="entry name" value="Helicase_ATP-bd"/>
</dbReference>
<dbReference type="SMART" id="SM00490">
    <property type="entry name" value="HELICc"/>
    <property type="match status" value="1"/>
</dbReference>
<dbReference type="CDD" id="cd18791">
    <property type="entry name" value="SF2_C_RHA"/>
    <property type="match status" value="1"/>
</dbReference>
<keyword evidence="6" id="KW-0175">Coiled coil</keyword>
<dbReference type="PROSITE" id="PS00690">
    <property type="entry name" value="DEAH_ATP_HELICASE"/>
    <property type="match status" value="1"/>
</dbReference>
<keyword evidence="1" id="KW-0547">Nucleotide-binding</keyword>
<dbReference type="GO" id="GO:0008380">
    <property type="term" value="P:RNA splicing"/>
    <property type="evidence" value="ECO:0007669"/>
    <property type="project" value="UniProtKB-KW"/>
</dbReference>
<dbReference type="CDD" id="cd17917">
    <property type="entry name" value="DEXHc_RHA-like"/>
    <property type="match status" value="1"/>
</dbReference>
<feature type="domain" description="Helicase C-terminal" evidence="9">
    <location>
        <begin position="323"/>
        <end position="501"/>
    </location>
</feature>
<feature type="domain" description="S1 motif" evidence="7">
    <location>
        <begin position="1236"/>
        <end position="1300"/>
    </location>
</feature>
<dbReference type="Gene3D" id="2.40.50.140">
    <property type="entry name" value="Nucleic acid-binding proteins"/>
    <property type="match status" value="1"/>
</dbReference>
<dbReference type="Pfam" id="PF00575">
    <property type="entry name" value="S1"/>
    <property type="match status" value="1"/>
</dbReference>
<evidence type="ECO:0000313" key="11">
    <source>
        <dbReference type="Proteomes" id="UP000178313"/>
    </source>
</evidence>
<evidence type="ECO:0000259" key="9">
    <source>
        <dbReference type="PROSITE" id="PS51194"/>
    </source>
</evidence>
<dbReference type="GO" id="GO:0004386">
    <property type="term" value="F:helicase activity"/>
    <property type="evidence" value="ECO:0007669"/>
    <property type="project" value="UniProtKB-KW"/>
</dbReference>
<dbReference type="PROSITE" id="PS51194">
    <property type="entry name" value="HELICASE_CTER"/>
    <property type="match status" value="1"/>
</dbReference>
<keyword evidence="2" id="KW-0378">Hydrolase</keyword>
<dbReference type="PROSITE" id="PS51192">
    <property type="entry name" value="HELICASE_ATP_BIND_1"/>
    <property type="match status" value="1"/>
</dbReference>
<feature type="domain" description="Helicase ATP-binding" evidence="8">
    <location>
        <begin position="111"/>
        <end position="284"/>
    </location>
</feature>
<proteinExistence type="predicted"/>
<evidence type="ECO:0000313" key="10">
    <source>
        <dbReference type="EMBL" id="OGM56927.1"/>
    </source>
</evidence>
<dbReference type="PANTHER" id="PTHR18934">
    <property type="entry name" value="ATP-DEPENDENT RNA HELICASE"/>
    <property type="match status" value="1"/>
</dbReference>
<dbReference type="STRING" id="1802513.A3E46_01165"/>
<dbReference type="GO" id="GO:0016787">
    <property type="term" value="F:hydrolase activity"/>
    <property type="evidence" value="ECO:0007669"/>
    <property type="project" value="UniProtKB-KW"/>
</dbReference>
<sequence>MAKKWVVPCKVCGTPIEYSDTSHQRMKEHGHSRPEYCKDHQPIHRKWKSSMGVSYFDLAPLPGADLTTMQAGWLGSVYHPPRKHEAVVFTPGFDENRFGLTRQKVFEIYEWLKDPEHQVVVVVGPTGSGKSTALPYWLMNPPDEVGEKDFFTRRGQILITQPRILATEKIAKYLGEQLIGSGIGAGLDVGFRHSKLPNADRMNTIVFETDGTLINLIQRGGLSDLSLIMIDEAHERSTNIDQILRLLKKALPLYPHLKLLIVSATINAEKFVDFFGRNTAKTVDLEGKGKFGYQVFFAEGEDALPLEDLARSGKFVVRALTRKVIWLLTEIVEKRKPWGDILGFLQGVAQIKEVATIIRREVYQNEKFRDVVVVHELYAHLPEEEKEFVEQSGDSLQVRVIISTNVAEASLTVEGVVYVVDSGLEFQGQWDRGTTSQKVVPVLISKANARQRWGRSGRTAEGEVYCLYTEKQFNELMLDYPTPAIQRSSMEEVILTSKASGFDDITSGWIDSPDAKELARAEVALKSKGALDSEGSITEYGLLVKYIPYPILLADLVMKADQLGVAIEVATVLPIIKNGGQRRLLTWKWDWDAYTKRDVAQIHRGLMTGCLDDIEFCLKIYSLWSEPLGSEGKTEEEKESQREKWAKANFVNHRVLLDIQTQREAVLEALYRHSKETARRGIQFNLLDRVRMLFAACLPEVRGIVAPSLGTYNFQAGAKPQQGSSVILTMATFPEWKEYFGVLDEMGYSPILLGKFVSEWEAKASVDKRVTGAFSRLFLDQAVAISSRFECSVTSSQDGQIDVSLEEKVSGRKEVEEAYRLIEEEMENEEDNGEAQEEEHPVLSSPEEAVALEFQAKLQVADGQEYPLGSRVLAEVVAYDFTDPGCPVVILEPVPLPDPFDLFSQRYQVSDEVWVEVVGKEEYPGDFRPSLVVKEKESGHEILMEPEDLSFTFSSSLLDRLAVGTTLRAVVEEVNTSQHRVKVTSLPILEKELDVLMGAGSSNGQIETEACVAEVRGKDRVFFQLEGSRPEEGIFFLVSVSGKGLPKPAKEFQPGETQKYKIRVKRQTDRETRIPLSRISEKLHSILGWEQGNLAWIGGLLCYRGRMTQDQLFEYKSYDGDKSFHRALNVLYARSNQLWVTKVVDSGWKERILQGYPVGSKVQGRVIGSISAGLTLWISPSLEAFIPRSLTFDGMLDLSIGTEIAGKVVEANEERTNLILSALLPENDPFLRLAPGMEVEGRVENLVQYGAFVHLTAGGKGLAHVSKNAAILAKVLPGSRVVVRLLSIDVDKRRAELVIKEVKSEE</sequence>
<name>A0A1F8AYW0_9BACT</name>
<accession>A0A1F8AYW0</accession>
<dbReference type="PANTHER" id="PTHR18934:SF91">
    <property type="entry name" value="PRE-MRNA-SPLICING FACTOR ATP-DEPENDENT RNA HELICASE PRP16"/>
    <property type="match status" value="1"/>
</dbReference>
<dbReference type="SMART" id="SM00316">
    <property type="entry name" value="S1"/>
    <property type="match status" value="3"/>
</dbReference>
<dbReference type="SUPFAM" id="SSF52540">
    <property type="entry name" value="P-loop containing nucleoside triphosphate hydrolases"/>
    <property type="match status" value="1"/>
</dbReference>
<organism evidence="10 11">
    <name type="scientific">Candidatus Woesebacteria bacterium RIFCSPHIGHO2_12_FULL_46_16</name>
    <dbReference type="NCBI Taxonomy" id="1802513"/>
    <lineage>
        <taxon>Bacteria</taxon>
        <taxon>Candidatus Woeseibacteriota</taxon>
    </lineage>
</organism>
<dbReference type="InterPro" id="IPR002464">
    <property type="entry name" value="DNA/RNA_helicase_DEAH_CS"/>
</dbReference>
<evidence type="ECO:0000256" key="1">
    <source>
        <dbReference type="ARBA" id="ARBA00022741"/>
    </source>
</evidence>
<feature type="domain" description="S1 motif" evidence="7">
    <location>
        <begin position="1159"/>
        <end position="1223"/>
    </location>
</feature>
<keyword evidence="5" id="KW-0508">mRNA splicing</keyword>
<keyword evidence="5" id="KW-0507">mRNA processing</keyword>
<evidence type="ECO:0000256" key="3">
    <source>
        <dbReference type="ARBA" id="ARBA00022806"/>
    </source>
</evidence>